<accession>A0AAE1AGZ8</accession>
<name>A0AAE1AGZ8_9GAST</name>
<gene>
    <name evidence="1" type="ORF">RRG08_031875</name>
</gene>
<dbReference type="EMBL" id="JAWDGP010001847">
    <property type="protein sequence ID" value="KAK3787644.1"/>
    <property type="molecule type" value="Genomic_DNA"/>
</dbReference>
<comment type="caution">
    <text evidence="1">The sequence shown here is derived from an EMBL/GenBank/DDBJ whole genome shotgun (WGS) entry which is preliminary data.</text>
</comment>
<reference evidence="1" key="1">
    <citation type="journal article" date="2023" name="G3 (Bethesda)">
        <title>A reference genome for the long-term kleptoplast-retaining sea slug Elysia crispata morphotype clarki.</title>
        <authorList>
            <person name="Eastman K.E."/>
            <person name="Pendleton A.L."/>
            <person name="Shaikh M.A."/>
            <person name="Suttiyut T."/>
            <person name="Ogas R."/>
            <person name="Tomko P."/>
            <person name="Gavelis G."/>
            <person name="Widhalm J.R."/>
            <person name="Wisecaver J.H."/>
        </authorList>
    </citation>
    <scope>NUCLEOTIDE SEQUENCE</scope>
    <source>
        <strain evidence="1">ECLA1</strain>
    </source>
</reference>
<dbReference type="PANTHER" id="PTHR36688:SF2">
    <property type="entry name" value="ENDONUCLEASE_EXONUCLEASE_PHOSPHATASE DOMAIN-CONTAINING PROTEIN"/>
    <property type="match status" value="1"/>
</dbReference>
<keyword evidence="2" id="KW-1185">Reference proteome</keyword>
<evidence type="ECO:0000313" key="2">
    <source>
        <dbReference type="Proteomes" id="UP001283361"/>
    </source>
</evidence>
<protein>
    <recommendedName>
        <fullName evidence="3">Reverse transcriptase domain-containing protein</fullName>
    </recommendedName>
</protein>
<dbReference type="Proteomes" id="UP001283361">
    <property type="component" value="Unassembled WGS sequence"/>
</dbReference>
<evidence type="ECO:0000313" key="1">
    <source>
        <dbReference type="EMBL" id="KAK3787644.1"/>
    </source>
</evidence>
<dbReference type="AlphaFoldDB" id="A0AAE1AGZ8"/>
<dbReference type="PANTHER" id="PTHR36688">
    <property type="entry name" value="ENDO/EXONUCLEASE/PHOSPHATASE DOMAIN-CONTAINING PROTEIN"/>
    <property type="match status" value="1"/>
</dbReference>
<sequence>MIQAAILSIPRGRRKDYKPYWNQRLEDLRKQLDTARDAQEKQPTDFNRQVHKNAKNLYKMEKHSQRQRNWFEKTSSLNMEKDTQKLWQLTKALNDDNVFKSQTMFLTKSGPATGKAACIVLANACENFSEVEILRSRIHDTQRETKELQNIDIPFHPCMLDRFTMKEFDLASLSIYPKKTPGPDGITNDMLRHIGPAAKKTLLAFFNQSWHLGHVPSRWKEAVVRPILRKGKNKKTYSYRPITLLSCLGKLLLIIVNSRLVWFLESQELLSFTQTGYCQHHSTYNQLTS</sequence>
<proteinExistence type="predicted"/>
<evidence type="ECO:0008006" key="3">
    <source>
        <dbReference type="Google" id="ProtNLM"/>
    </source>
</evidence>
<organism evidence="1 2">
    <name type="scientific">Elysia crispata</name>
    <name type="common">lettuce slug</name>
    <dbReference type="NCBI Taxonomy" id="231223"/>
    <lineage>
        <taxon>Eukaryota</taxon>
        <taxon>Metazoa</taxon>
        <taxon>Spiralia</taxon>
        <taxon>Lophotrochozoa</taxon>
        <taxon>Mollusca</taxon>
        <taxon>Gastropoda</taxon>
        <taxon>Heterobranchia</taxon>
        <taxon>Euthyneura</taxon>
        <taxon>Panpulmonata</taxon>
        <taxon>Sacoglossa</taxon>
        <taxon>Placobranchoidea</taxon>
        <taxon>Plakobranchidae</taxon>
        <taxon>Elysia</taxon>
    </lineage>
</organism>
<dbReference type="InterPro" id="IPR052560">
    <property type="entry name" value="RdDP_mobile_element"/>
</dbReference>